<name>A0ABW0LLS9_9BACI</name>
<organism evidence="3 4">
    <name type="scientific">Lederbergia graminis</name>
    <dbReference type="NCBI Taxonomy" id="735518"/>
    <lineage>
        <taxon>Bacteria</taxon>
        <taxon>Bacillati</taxon>
        <taxon>Bacillota</taxon>
        <taxon>Bacilli</taxon>
        <taxon>Bacillales</taxon>
        <taxon>Bacillaceae</taxon>
        <taxon>Lederbergia</taxon>
    </lineage>
</organism>
<keyword evidence="1" id="KW-1133">Transmembrane helix</keyword>
<evidence type="ECO:0000259" key="2">
    <source>
        <dbReference type="Pfam" id="PF13240"/>
    </source>
</evidence>
<reference evidence="4" key="1">
    <citation type="journal article" date="2019" name="Int. J. Syst. Evol. Microbiol.">
        <title>The Global Catalogue of Microorganisms (GCM) 10K type strain sequencing project: providing services to taxonomists for standard genome sequencing and annotation.</title>
        <authorList>
            <consortium name="The Broad Institute Genomics Platform"/>
            <consortium name="The Broad Institute Genome Sequencing Center for Infectious Disease"/>
            <person name="Wu L."/>
            <person name="Ma J."/>
        </authorList>
    </citation>
    <scope>NUCLEOTIDE SEQUENCE [LARGE SCALE GENOMIC DNA]</scope>
    <source>
        <strain evidence="4">CGMCC 1.12237</strain>
    </source>
</reference>
<dbReference type="InterPro" id="IPR026870">
    <property type="entry name" value="Zinc_ribbon_dom"/>
</dbReference>
<gene>
    <name evidence="3" type="ORF">ACFPM4_19065</name>
</gene>
<dbReference type="Pfam" id="PF13240">
    <property type="entry name" value="Zn_Ribbon_1"/>
    <property type="match status" value="1"/>
</dbReference>
<dbReference type="EMBL" id="JBHSMC010000039">
    <property type="protein sequence ID" value="MFC5466828.1"/>
    <property type="molecule type" value="Genomic_DNA"/>
</dbReference>
<accession>A0ABW0LLS9</accession>
<proteinExistence type="predicted"/>
<keyword evidence="4" id="KW-1185">Reference proteome</keyword>
<protein>
    <submittedName>
        <fullName evidence="3">Zinc ribbon domain-containing protein</fullName>
    </submittedName>
</protein>
<evidence type="ECO:0000313" key="4">
    <source>
        <dbReference type="Proteomes" id="UP001596147"/>
    </source>
</evidence>
<comment type="caution">
    <text evidence="3">The sequence shown here is derived from an EMBL/GenBank/DDBJ whole genome shotgun (WGS) entry which is preliminary data.</text>
</comment>
<dbReference type="Proteomes" id="UP001596147">
    <property type="component" value="Unassembled WGS sequence"/>
</dbReference>
<sequence>MNAGDDREMNYCSSCGNQVEGGNRFCGNCGQNLNFNQNTVKAETPLHKMNHFIKKNPIIAIIVAITVTAIIVMAIKDTPAKSADKTLKHHQKHAIEAAESMLEQRIKLHGFSFVKVKKMEATLTEEETINLQPSGNFFIKGIVQLKDKQGKKHDVEYSLDVDFRENRYKPYDLNIWYEYPLIDQVK</sequence>
<feature type="transmembrane region" description="Helical" evidence="1">
    <location>
        <begin position="58"/>
        <end position="75"/>
    </location>
</feature>
<keyword evidence="1" id="KW-0812">Transmembrane</keyword>
<keyword evidence="1" id="KW-0472">Membrane</keyword>
<evidence type="ECO:0000256" key="1">
    <source>
        <dbReference type="SAM" id="Phobius"/>
    </source>
</evidence>
<evidence type="ECO:0000313" key="3">
    <source>
        <dbReference type="EMBL" id="MFC5466828.1"/>
    </source>
</evidence>
<feature type="domain" description="Zinc-ribbon" evidence="2">
    <location>
        <begin position="11"/>
        <end position="32"/>
    </location>
</feature>